<dbReference type="Pfam" id="PF07589">
    <property type="entry name" value="PEP-CTERM"/>
    <property type="match status" value="1"/>
</dbReference>
<dbReference type="KEGG" id="amuc:Pan181_53780"/>
<feature type="signal peptide" evidence="1">
    <location>
        <begin position="1"/>
        <end position="28"/>
    </location>
</feature>
<dbReference type="Proteomes" id="UP000315750">
    <property type="component" value="Chromosome"/>
</dbReference>
<evidence type="ECO:0000256" key="1">
    <source>
        <dbReference type="SAM" id="SignalP"/>
    </source>
</evidence>
<keyword evidence="1" id="KW-0732">Signal</keyword>
<protein>
    <submittedName>
        <fullName evidence="3">PEP-CTERM motif protein</fullName>
    </submittedName>
</protein>
<sequence length="431" mass="46147" precursor="true">MRTQNLWGKVAFSLAAAGFLSFGHVAQAGDYYSEVPYLATVKINPEGEGATPVGEVYGKEYSNTDFSLVTDPRLYNTSDHDAFGAFDPAQVVSWDGIPNPVTGNSGSVDGFDFEPALLQFNVDIPQIDALANRQDFLFNQIVRNEASLLFSMTADLGISGGTKSRVHFEDPDPVDLVADPLDIWALPQIPTGPGAGVNHHPVQDLDALEVWGPEPSSHENGDTTIREGYDGGSHTADANRFSLDNDSVTGTSVWAYDIATGTVGTWIPHSVIVEAVEDLFLGAGLDFDRQTRDMIDVDGTMARDVGDSSPTAPIYGLNDELLFTIDPIDQPMMMSATGGPVPAGFSIDGGEIMHLTFDASGAPVATFLKHGGHTWDTAFEVGKTFGYEFEDVDALEAVGVLEGDDISTPEPSTMVMIGLALAMVGFAWRRN</sequence>
<dbReference type="NCBIfam" id="TIGR02595">
    <property type="entry name" value="PEP_CTERM"/>
    <property type="match status" value="1"/>
</dbReference>
<evidence type="ECO:0000313" key="4">
    <source>
        <dbReference type="Proteomes" id="UP000315750"/>
    </source>
</evidence>
<feature type="chain" id="PRO_5021777828" evidence="1">
    <location>
        <begin position="29"/>
        <end position="431"/>
    </location>
</feature>
<dbReference type="AlphaFoldDB" id="A0A518AWM5"/>
<keyword evidence="4" id="KW-1185">Reference proteome</keyword>
<dbReference type="EMBL" id="CP036278">
    <property type="protein sequence ID" value="QDU59137.1"/>
    <property type="molecule type" value="Genomic_DNA"/>
</dbReference>
<proteinExistence type="predicted"/>
<organism evidence="3 4">
    <name type="scientific">Aeoliella mucimassa</name>
    <dbReference type="NCBI Taxonomy" id="2527972"/>
    <lineage>
        <taxon>Bacteria</taxon>
        <taxon>Pseudomonadati</taxon>
        <taxon>Planctomycetota</taxon>
        <taxon>Planctomycetia</taxon>
        <taxon>Pirellulales</taxon>
        <taxon>Lacipirellulaceae</taxon>
        <taxon>Aeoliella</taxon>
    </lineage>
</organism>
<feature type="domain" description="Ice-binding protein C-terminal" evidence="2">
    <location>
        <begin position="407"/>
        <end position="430"/>
    </location>
</feature>
<reference evidence="3 4" key="1">
    <citation type="submission" date="2019-02" db="EMBL/GenBank/DDBJ databases">
        <title>Deep-cultivation of Planctomycetes and their phenomic and genomic characterization uncovers novel biology.</title>
        <authorList>
            <person name="Wiegand S."/>
            <person name="Jogler M."/>
            <person name="Boedeker C."/>
            <person name="Pinto D."/>
            <person name="Vollmers J."/>
            <person name="Rivas-Marin E."/>
            <person name="Kohn T."/>
            <person name="Peeters S.H."/>
            <person name="Heuer A."/>
            <person name="Rast P."/>
            <person name="Oberbeckmann S."/>
            <person name="Bunk B."/>
            <person name="Jeske O."/>
            <person name="Meyerdierks A."/>
            <person name="Storesund J.E."/>
            <person name="Kallscheuer N."/>
            <person name="Luecker S."/>
            <person name="Lage O.M."/>
            <person name="Pohl T."/>
            <person name="Merkel B.J."/>
            <person name="Hornburger P."/>
            <person name="Mueller R.-W."/>
            <person name="Bruemmer F."/>
            <person name="Labrenz M."/>
            <person name="Spormann A.M."/>
            <person name="Op den Camp H."/>
            <person name="Overmann J."/>
            <person name="Amann R."/>
            <person name="Jetten M.S.M."/>
            <person name="Mascher T."/>
            <person name="Medema M.H."/>
            <person name="Devos D.P."/>
            <person name="Kaster A.-K."/>
            <person name="Ovreas L."/>
            <person name="Rohde M."/>
            <person name="Galperin M.Y."/>
            <person name="Jogler C."/>
        </authorList>
    </citation>
    <scope>NUCLEOTIDE SEQUENCE [LARGE SCALE GENOMIC DNA]</scope>
    <source>
        <strain evidence="3 4">Pan181</strain>
    </source>
</reference>
<evidence type="ECO:0000259" key="2">
    <source>
        <dbReference type="Pfam" id="PF07589"/>
    </source>
</evidence>
<evidence type="ECO:0000313" key="3">
    <source>
        <dbReference type="EMBL" id="QDU59137.1"/>
    </source>
</evidence>
<gene>
    <name evidence="3" type="ORF">Pan181_53780</name>
</gene>
<dbReference type="InterPro" id="IPR013424">
    <property type="entry name" value="Ice-binding_C"/>
</dbReference>
<accession>A0A518AWM5</accession>
<name>A0A518AWM5_9BACT</name>
<dbReference type="RefSeq" id="WP_197528718.1">
    <property type="nucleotide sequence ID" value="NZ_CP036278.1"/>
</dbReference>